<evidence type="ECO:0000313" key="2">
    <source>
        <dbReference type="EMBL" id="TQF11418.1"/>
    </source>
</evidence>
<accession>A0A540WQY8</accession>
<gene>
    <name evidence="2" type="ORF">FJV41_34360</name>
</gene>
<dbReference type="RefSeq" id="WP_141646833.1">
    <property type="nucleotide sequence ID" value="NZ_VIFM01000190.1"/>
</dbReference>
<reference evidence="2 3" key="1">
    <citation type="submission" date="2019-06" db="EMBL/GenBank/DDBJ databases">
        <authorList>
            <person name="Livingstone P."/>
            <person name="Whitworth D."/>
        </authorList>
    </citation>
    <scope>NUCLEOTIDE SEQUENCE [LARGE SCALE GENOMIC DNA]</scope>
    <source>
        <strain evidence="2 3">AM401</strain>
    </source>
</reference>
<sequence>MALQFNPYLIAKGYSQVYQQYVNARVRMADRILQDTAVTLVAVPGTPFEGVEYESGRFGTIGAGVSAELLGERSIYGPVYSQCLNAATTSPSVSGAMSVRPEPLEPKKADESEESWRARSELTLQRNEEANRQILRTVENEMERCAKKARETTNALFLSLGGRWVTPGLNMQQGDGIAIQRGFAALSYALLSTSDIELALQGRALYDRPAPGSRMEKWLDGGVSLGLAGRMGTLRLECVRSLERLGNTDRNRASYALTARIRLTDEWAVGVNALGEGSTLRRAIDMTKLGLAITYADTPVFRKDYSRPPWP</sequence>
<organism evidence="2 3">
    <name type="scientific">Myxococcus llanfairpwllgwyngyllgogerychwyrndrobwllllantysiliogogogochensis</name>
    <dbReference type="NCBI Taxonomy" id="2590453"/>
    <lineage>
        <taxon>Bacteria</taxon>
        <taxon>Pseudomonadati</taxon>
        <taxon>Myxococcota</taxon>
        <taxon>Myxococcia</taxon>
        <taxon>Myxococcales</taxon>
        <taxon>Cystobacterineae</taxon>
        <taxon>Myxococcaceae</taxon>
        <taxon>Myxococcus</taxon>
    </lineage>
</organism>
<evidence type="ECO:0000256" key="1">
    <source>
        <dbReference type="SAM" id="MobiDB-lite"/>
    </source>
</evidence>
<dbReference type="AlphaFoldDB" id="A0A540WQY8"/>
<proteinExistence type="predicted"/>
<dbReference type="Proteomes" id="UP000315369">
    <property type="component" value="Unassembled WGS sequence"/>
</dbReference>
<keyword evidence="3" id="KW-1185">Reference proteome</keyword>
<name>A0A540WQY8_9BACT</name>
<protein>
    <submittedName>
        <fullName evidence="2">Uncharacterized protein</fullName>
    </submittedName>
</protein>
<feature type="compositionally biased region" description="Basic and acidic residues" evidence="1">
    <location>
        <begin position="102"/>
        <end position="118"/>
    </location>
</feature>
<evidence type="ECO:0000313" key="3">
    <source>
        <dbReference type="Proteomes" id="UP000315369"/>
    </source>
</evidence>
<dbReference type="EMBL" id="VIFM01000190">
    <property type="protein sequence ID" value="TQF11418.1"/>
    <property type="molecule type" value="Genomic_DNA"/>
</dbReference>
<dbReference type="OrthoDB" id="5379206at2"/>
<feature type="region of interest" description="Disordered" evidence="1">
    <location>
        <begin position="90"/>
        <end position="118"/>
    </location>
</feature>
<comment type="caution">
    <text evidence="2">The sequence shown here is derived from an EMBL/GenBank/DDBJ whole genome shotgun (WGS) entry which is preliminary data.</text>
</comment>